<dbReference type="InterPro" id="IPR011048">
    <property type="entry name" value="Haem_d1_sf"/>
</dbReference>
<comment type="caution">
    <text evidence="3">The sequence shown here is derived from an EMBL/GenBank/DDBJ whole genome shotgun (WGS) entry which is preliminary data.</text>
</comment>
<comment type="similarity">
    <text evidence="1">Belongs to the cycloisomerase 2 family.</text>
</comment>
<gene>
    <name evidence="3" type="ORF">NHN17_02010</name>
</gene>
<dbReference type="SUPFAM" id="SSF51004">
    <property type="entry name" value="C-terminal (heme d1) domain of cytochrome cd1-nitrite reductase"/>
    <property type="match status" value="1"/>
</dbReference>
<evidence type="ECO:0000256" key="2">
    <source>
        <dbReference type="ARBA" id="ARBA00022526"/>
    </source>
</evidence>
<sequence>MTTNDHLHFYVGTYTDTPSTSEGIAHITLDPKTGQLYRQEDLAYLRNPTYLASTEDGLYSFSEISQQEGAALYFKSSIGNIYLPISGDYPCHIDVKAPYLAVANYGSGNVSVYQLDEAGRPIHVITELFEQGSGPHTERQQSAHAHQVTFLKKTNHLVSVDLGTDSIHFYHYDNQKDTHSFTLDQSVIMPAGSGPRHLVFNQNETRAYVVCELNETLVVLTQNNGIWDVSYECSLLLNEVNGEAASAIRLSPDEKFIYVSCRSQNLISIFKVSGDTPSRLNAFDCLGNHPRDFTLSSDGNWLIVANLFSDNIVSFHRNTETGEIAPTGYQCRIDAPICLAEVTN</sequence>
<dbReference type="Pfam" id="PF10282">
    <property type="entry name" value="Lactonase"/>
    <property type="match status" value="1"/>
</dbReference>
<protein>
    <submittedName>
        <fullName evidence="3">Lactonase family protein</fullName>
    </submittedName>
</protein>
<organism evidence="3 4">
    <name type="scientific">Photobacterium pectinilyticum</name>
    <dbReference type="NCBI Taxonomy" id="2906793"/>
    <lineage>
        <taxon>Bacteria</taxon>
        <taxon>Pseudomonadati</taxon>
        <taxon>Pseudomonadota</taxon>
        <taxon>Gammaproteobacteria</taxon>
        <taxon>Vibrionales</taxon>
        <taxon>Vibrionaceae</taxon>
        <taxon>Photobacterium</taxon>
    </lineage>
</organism>
<dbReference type="InterPro" id="IPR050282">
    <property type="entry name" value="Cycloisomerase_2"/>
</dbReference>
<dbReference type="Proteomes" id="UP001524460">
    <property type="component" value="Unassembled WGS sequence"/>
</dbReference>
<dbReference type="PANTHER" id="PTHR30344:SF1">
    <property type="entry name" value="6-PHOSPHOGLUCONOLACTONASE"/>
    <property type="match status" value="1"/>
</dbReference>
<proteinExistence type="inferred from homology"/>
<accession>A0ABT1N0Q7</accession>
<dbReference type="InterPro" id="IPR015943">
    <property type="entry name" value="WD40/YVTN_repeat-like_dom_sf"/>
</dbReference>
<dbReference type="EMBL" id="JANEYT010000003">
    <property type="protein sequence ID" value="MCQ1056844.1"/>
    <property type="molecule type" value="Genomic_DNA"/>
</dbReference>
<name>A0ABT1N0Q7_9GAMM</name>
<keyword evidence="2" id="KW-0119">Carbohydrate metabolism</keyword>
<keyword evidence="4" id="KW-1185">Reference proteome</keyword>
<evidence type="ECO:0000313" key="4">
    <source>
        <dbReference type="Proteomes" id="UP001524460"/>
    </source>
</evidence>
<evidence type="ECO:0000313" key="3">
    <source>
        <dbReference type="EMBL" id="MCQ1056844.1"/>
    </source>
</evidence>
<reference evidence="3 4" key="1">
    <citation type="submission" date="2022-07" db="EMBL/GenBank/DDBJ databases">
        <title>Photobacterium pectinilyticum sp. nov., a marine bacterium isolated from surface seawater of Qingdao offshore.</title>
        <authorList>
            <person name="Wang X."/>
        </authorList>
    </citation>
    <scope>NUCLEOTIDE SEQUENCE [LARGE SCALE GENOMIC DNA]</scope>
    <source>
        <strain evidence="3 4">ZSDE20</strain>
    </source>
</reference>
<dbReference type="PANTHER" id="PTHR30344">
    <property type="entry name" value="6-PHOSPHOGLUCONOLACTONASE-RELATED"/>
    <property type="match status" value="1"/>
</dbReference>
<dbReference type="InterPro" id="IPR019405">
    <property type="entry name" value="Lactonase_7-beta_prop"/>
</dbReference>
<dbReference type="Gene3D" id="2.130.10.10">
    <property type="entry name" value="YVTN repeat-like/Quinoprotein amine dehydrogenase"/>
    <property type="match status" value="1"/>
</dbReference>
<keyword evidence="2" id="KW-0313">Glucose metabolism</keyword>
<evidence type="ECO:0000256" key="1">
    <source>
        <dbReference type="ARBA" id="ARBA00005564"/>
    </source>
</evidence>
<dbReference type="RefSeq" id="WP_255040439.1">
    <property type="nucleotide sequence ID" value="NZ_JANEYT010000003.1"/>
</dbReference>